<dbReference type="Proteomes" id="UP000077002">
    <property type="component" value="Unassembled WGS sequence"/>
</dbReference>
<organism evidence="7 8">
    <name type="scientific">Fonsecaea monophora</name>
    <dbReference type="NCBI Taxonomy" id="254056"/>
    <lineage>
        <taxon>Eukaryota</taxon>
        <taxon>Fungi</taxon>
        <taxon>Dikarya</taxon>
        <taxon>Ascomycota</taxon>
        <taxon>Pezizomycotina</taxon>
        <taxon>Eurotiomycetes</taxon>
        <taxon>Chaetothyriomycetidae</taxon>
        <taxon>Chaetothyriales</taxon>
        <taxon>Herpotrichiellaceae</taxon>
        <taxon>Fonsecaea</taxon>
    </lineage>
</organism>
<dbReference type="InterPro" id="IPR000641">
    <property type="entry name" value="CbxX/CfxQ"/>
</dbReference>
<evidence type="ECO:0000259" key="5">
    <source>
        <dbReference type="Pfam" id="PF00004"/>
    </source>
</evidence>
<proteinExistence type="inferred from homology"/>
<name>A0A177EQ79_9EURO</name>
<dbReference type="Gene3D" id="1.10.8.60">
    <property type="match status" value="2"/>
</dbReference>
<evidence type="ECO:0008006" key="9">
    <source>
        <dbReference type="Google" id="ProtNLM"/>
    </source>
</evidence>
<evidence type="ECO:0000313" key="7">
    <source>
        <dbReference type="EMBL" id="OAG34097.1"/>
    </source>
</evidence>
<accession>A0A177EQ79</accession>
<feature type="region of interest" description="Disordered" evidence="4">
    <location>
        <begin position="661"/>
        <end position="761"/>
    </location>
</feature>
<dbReference type="GO" id="GO:0004386">
    <property type="term" value="F:helicase activity"/>
    <property type="evidence" value="ECO:0007669"/>
    <property type="project" value="InterPro"/>
</dbReference>
<feature type="domain" description="DNA2/NAM7 helicase helicase" evidence="6">
    <location>
        <begin position="261"/>
        <end position="550"/>
    </location>
</feature>
<sequence>MDVRLRARKIAHRPGGRHDNDFEDIHAIHIMPTAEELASKDPYLPRVQDMDNPCGPTSLAAQVDRHFRLLHEDMISDLRDELGHIRSPDKSPVRKRLRVFSLSLAGALCDEKRQWSLQFECLIGLPQINALPPGKKKKFVKENTNYLKDNSVGCLMIDDHSLPENSGGECQKRDIKGDMIASSVFIQLNTPMFSYEPILKQLKAIRNIPLAKELFAGDKDCMVNEIDYNVNPSLQSLLEQVEKGAVVRIDKVLGLPREIRLDKSQAQRFLAEARQKVCTIQGPPGTGKSFMGSLIAKPILHFTNERIPVVCYTHHALDQFLKELLDLGIPDSDIVRFGSTKKATVRTKPLSLQESPSSRRLIPIQFNMLQKARDAVTRKGRALQQAVALEGKMTQVSKGGRKVDRFYLLDQWRRGKDAGIFQRSHGSRFPEDWNLKAAEGSEIYEQWKREMMETVSALVCEAGEVYNKALAQVRAIYMEKDLEVMRQKRIIACTTTAAAKYVKHVQSVSPGVGLVEEAREILESHILTAIRPSTKQLILVGDHQQLRPKISNYNLTVDKSEGYNLNRSLFERLVLEGSPHQVLVEQHRMRPELSAILRELTYPELCDAPNTKGRPDLRGCTDNLIFLDHRHSEVELVDVREWRDGYTPSRKNLFEGEMTWKCDGEDRPADPVYSRRGGGEQLQEDREKALQQRQRDLKDLQQSLSQEPPSHVAEPTTSVTGETPKAPRTPLPKGQVRPSQSPNITWPEPPPTPEDSPEFEWQRQKRVENATNDAIDAIMAMAGLKEVKTKILTIKAKTDVVKRQNTDMKKERLGMVMLGNSGKTSVARYYAKFLTSVGALRGSGFVGVTGSSLANEGVAGTKKHIENLIKSGGGVFFLDEAYQLTSGNSFGGGVVLDFLLTEIEEKIGSIVFIFAGYTKEMEKFFEHNPGLEPLAPPNSLCGLFECRTVDYDLYAKILVDRLGVNRGMPGSENARSLHNTWSRVSERQAQRLVKERKDGLSPDDLFFSKDDLIGPQPKGVLQTSAAWRELQSMIGLKQVKESINTLVGGVEKNHHRELVGKPPIQVSLNRNFTGNPGTGKTSVGKLYAAILAELGLLSKNEVVYKTPSDFVGARLGESERDTKAILRASESKVLLIDEAYGPLAGCGVGKGQADIYKAAVIDTIVGEVKNTPGEDRCVLLLGYEDDMKEMLDNSNPGLARRFPISEAFHFDDFGDEELRQILDFKLKKQGLDATDEAKDVVIGILSKTRDRPNFVNAGEVENLIG</sequence>
<feature type="compositionally biased region" description="Basic and acidic residues" evidence="4">
    <location>
        <begin position="683"/>
        <end position="699"/>
    </location>
</feature>
<feature type="domain" description="ATPase AAA-type core" evidence="5">
    <location>
        <begin position="821"/>
        <end position="922"/>
    </location>
</feature>
<dbReference type="RefSeq" id="XP_022506049.1">
    <property type="nucleotide sequence ID" value="XM_022661650.1"/>
</dbReference>
<dbReference type="PANTHER" id="PTHR43392">
    <property type="entry name" value="AAA-TYPE ATPASE FAMILY PROTEIN / ANKYRIN REPEAT FAMILY PROTEIN"/>
    <property type="match status" value="1"/>
</dbReference>
<dbReference type="AlphaFoldDB" id="A0A177EQ79"/>
<evidence type="ECO:0000256" key="4">
    <source>
        <dbReference type="SAM" id="MobiDB-lite"/>
    </source>
</evidence>
<keyword evidence="3" id="KW-0067">ATP-binding</keyword>
<dbReference type="OrthoDB" id="2423195at2759"/>
<keyword evidence="8" id="KW-1185">Reference proteome</keyword>
<dbReference type="GO" id="GO:0005524">
    <property type="term" value="F:ATP binding"/>
    <property type="evidence" value="ECO:0007669"/>
    <property type="project" value="UniProtKB-KW"/>
</dbReference>
<evidence type="ECO:0000256" key="3">
    <source>
        <dbReference type="ARBA" id="ARBA00022840"/>
    </source>
</evidence>
<feature type="domain" description="ATPase AAA-type core" evidence="5">
    <location>
        <begin position="1072"/>
        <end position="1141"/>
    </location>
</feature>
<evidence type="ECO:0000313" key="8">
    <source>
        <dbReference type="Proteomes" id="UP000077002"/>
    </source>
</evidence>
<dbReference type="Gene3D" id="3.40.50.300">
    <property type="entry name" value="P-loop containing nucleotide triphosphate hydrolases"/>
    <property type="match status" value="3"/>
</dbReference>
<dbReference type="PANTHER" id="PTHR43392:SF2">
    <property type="entry name" value="AAA-TYPE ATPASE FAMILY PROTEIN _ ANKYRIN REPEAT FAMILY PROTEIN"/>
    <property type="match status" value="1"/>
</dbReference>
<dbReference type="PRINTS" id="PR00819">
    <property type="entry name" value="CBXCFQXSUPER"/>
</dbReference>
<gene>
    <name evidence="7" type="ORF">AYO21_11766</name>
</gene>
<dbReference type="InterPro" id="IPR003959">
    <property type="entry name" value="ATPase_AAA_core"/>
</dbReference>
<dbReference type="InterPro" id="IPR027417">
    <property type="entry name" value="P-loop_NTPase"/>
</dbReference>
<comment type="similarity">
    <text evidence="1">Belongs to the CbxX/CfxQ family.</text>
</comment>
<evidence type="ECO:0000259" key="6">
    <source>
        <dbReference type="Pfam" id="PF13086"/>
    </source>
</evidence>
<dbReference type="Pfam" id="PF13086">
    <property type="entry name" value="AAA_11"/>
    <property type="match status" value="1"/>
</dbReference>
<dbReference type="EMBL" id="LVKK01000181">
    <property type="protein sequence ID" value="OAG34097.1"/>
    <property type="molecule type" value="Genomic_DNA"/>
</dbReference>
<dbReference type="GO" id="GO:0016887">
    <property type="term" value="F:ATP hydrolysis activity"/>
    <property type="evidence" value="ECO:0007669"/>
    <property type="project" value="InterPro"/>
</dbReference>
<reference evidence="7 8" key="1">
    <citation type="submission" date="2016-03" db="EMBL/GenBank/DDBJ databases">
        <title>Draft genome sequence of the Fonsecaea monophora CBS 269.37.</title>
        <authorList>
            <person name="Bombassaro A."/>
            <person name="Vinicius W.A."/>
            <person name="De Hoog S."/>
            <person name="Sun J."/>
            <person name="Souza E.M."/>
            <person name="Raittz R.T."/>
            <person name="Costa F."/>
            <person name="Leao A.C."/>
            <person name="Tadra-Sfeir M.Z."/>
            <person name="Baura V."/>
            <person name="Balsanelli E."/>
            <person name="Pedrosa F.O."/>
            <person name="Moreno L.F."/>
            <person name="Steffens M.B."/>
            <person name="Xi L."/>
            <person name="Bocca A.L."/>
            <person name="Felipe M.S."/>
            <person name="Teixeira M."/>
            <person name="Telles Filho F.Q."/>
            <person name="Azevedo C.M."/>
            <person name="Gomes R."/>
            <person name="Vicente V.A."/>
        </authorList>
    </citation>
    <scope>NUCLEOTIDE SEQUENCE [LARGE SCALE GENOMIC DNA]</scope>
    <source>
        <strain evidence="7 8">CBS 269.37</strain>
    </source>
</reference>
<dbReference type="FunFam" id="3.40.50.300:FF:000216">
    <property type="entry name" value="Type VII secretion ATPase EccA"/>
    <property type="match status" value="1"/>
</dbReference>
<evidence type="ECO:0000256" key="1">
    <source>
        <dbReference type="ARBA" id="ARBA00010378"/>
    </source>
</evidence>
<protein>
    <recommendedName>
        <fullName evidence="9">AAA+ ATPase domain-containing protein</fullName>
    </recommendedName>
</protein>
<dbReference type="CDD" id="cd17936">
    <property type="entry name" value="EEXXEc_NFX1"/>
    <property type="match status" value="1"/>
</dbReference>
<comment type="caution">
    <text evidence="7">The sequence shown here is derived from an EMBL/GenBank/DDBJ whole genome shotgun (WGS) entry which is preliminary data.</text>
</comment>
<keyword evidence="2" id="KW-0547">Nucleotide-binding</keyword>
<dbReference type="Pfam" id="PF00004">
    <property type="entry name" value="AAA"/>
    <property type="match status" value="2"/>
</dbReference>
<evidence type="ECO:0000256" key="2">
    <source>
        <dbReference type="ARBA" id="ARBA00022741"/>
    </source>
</evidence>
<dbReference type="GeneID" id="34606854"/>
<dbReference type="InterPro" id="IPR041677">
    <property type="entry name" value="DNA2/NAM7_AAA_11"/>
</dbReference>
<dbReference type="InterPro" id="IPR050773">
    <property type="entry name" value="CbxX/CfxQ_RuBisCO_ESX"/>
</dbReference>
<dbReference type="SUPFAM" id="SSF52540">
    <property type="entry name" value="P-loop containing nucleoside triphosphate hydrolases"/>
    <property type="match status" value="3"/>
</dbReference>